<dbReference type="InterPro" id="IPR009057">
    <property type="entry name" value="Homeodomain-like_sf"/>
</dbReference>
<comment type="caution">
    <text evidence="5">The sequence shown here is derived from an EMBL/GenBank/DDBJ whole genome shotgun (WGS) entry which is preliminary data.</text>
</comment>
<dbReference type="PROSITE" id="PS01124">
    <property type="entry name" value="HTH_ARAC_FAMILY_2"/>
    <property type="match status" value="1"/>
</dbReference>
<accession>A0AAE5CD66</accession>
<dbReference type="Proteomes" id="UP000702544">
    <property type="component" value="Unassembled WGS sequence"/>
</dbReference>
<protein>
    <submittedName>
        <fullName evidence="5">Helix-turn-helix transcriptional regulator</fullName>
    </submittedName>
</protein>
<evidence type="ECO:0000313" key="6">
    <source>
        <dbReference type="Proteomes" id="UP000702544"/>
    </source>
</evidence>
<dbReference type="Gene3D" id="1.10.10.60">
    <property type="entry name" value="Homeodomain-like"/>
    <property type="match status" value="1"/>
</dbReference>
<dbReference type="GO" id="GO:0043565">
    <property type="term" value="F:sequence-specific DNA binding"/>
    <property type="evidence" value="ECO:0007669"/>
    <property type="project" value="InterPro"/>
</dbReference>
<dbReference type="AlphaFoldDB" id="A0AAE5CD66"/>
<dbReference type="GO" id="GO:0003700">
    <property type="term" value="F:DNA-binding transcription factor activity"/>
    <property type="evidence" value="ECO:0007669"/>
    <property type="project" value="InterPro"/>
</dbReference>
<keyword evidence="1" id="KW-0805">Transcription regulation</keyword>
<dbReference type="InterPro" id="IPR046532">
    <property type="entry name" value="DUF6597"/>
</dbReference>
<keyword evidence="2" id="KW-0238">DNA-binding</keyword>
<sequence>MISGVGLDGVTESSIGMSAAGYWEIPPGPVLAPFVDCFWIRRGSLPPNVTQRNRILPDGRIDILFVLGDDPERAAPVPRAGSYAVGTMRRALVLDLEGRFEFLGVRFAPGAAASFLGLPAAEITDQTVALEGCWGRSALELEERLRDVAPGLRVPLVRAELEVRLVRFRPPSALVLAASSLIAKRIGRIKVSELCRTLGVGERRLRRLFASSVGLSPKEACRVARFVHAAELLRRPEGSDLARVSARAGYYDQPHFIREFRRLSGLTPGSYLAERRAVRSVQSRAARSD</sequence>
<dbReference type="SMART" id="SM00342">
    <property type="entry name" value="HTH_ARAC"/>
    <property type="match status" value="1"/>
</dbReference>
<evidence type="ECO:0000256" key="2">
    <source>
        <dbReference type="ARBA" id="ARBA00023125"/>
    </source>
</evidence>
<organism evidence="5 6">
    <name type="scientific">Candidatus Kutchimonas denitrificans</name>
    <dbReference type="NCBI Taxonomy" id="3056748"/>
    <lineage>
        <taxon>Bacteria</taxon>
        <taxon>Pseudomonadati</taxon>
        <taxon>Gemmatimonadota</taxon>
        <taxon>Gemmatimonadia</taxon>
        <taxon>Candidatus Palauibacterales</taxon>
        <taxon>Candidatus Palauibacteraceae</taxon>
        <taxon>Candidatus Kutchimonas</taxon>
    </lineage>
</organism>
<evidence type="ECO:0000256" key="1">
    <source>
        <dbReference type="ARBA" id="ARBA00023015"/>
    </source>
</evidence>
<dbReference type="PANTHER" id="PTHR46796">
    <property type="entry name" value="HTH-TYPE TRANSCRIPTIONAL ACTIVATOR RHAS-RELATED"/>
    <property type="match status" value="1"/>
</dbReference>
<name>A0AAE5CD66_9BACT</name>
<dbReference type="Pfam" id="PF20240">
    <property type="entry name" value="DUF6597"/>
    <property type="match status" value="1"/>
</dbReference>
<dbReference type="EMBL" id="JAACAK010000142">
    <property type="protein sequence ID" value="NIR76695.1"/>
    <property type="molecule type" value="Genomic_DNA"/>
</dbReference>
<evidence type="ECO:0000259" key="4">
    <source>
        <dbReference type="PROSITE" id="PS01124"/>
    </source>
</evidence>
<reference evidence="5 6" key="1">
    <citation type="submission" date="2020-01" db="EMBL/GenBank/DDBJ databases">
        <title>Genomes assembled from Gulf of Kutch pelagic sediment metagenomes.</title>
        <authorList>
            <person name="Chandrashekar M."/>
            <person name="Mahajan M.S."/>
            <person name="Dave K.J."/>
            <person name="Vatsa P."/>
            <person name="Nathani N.M."/>
        </authorList>
    </citation>
    <scope>NUCLEOTIDE SEQUENCE [LARGE SCALE GENOMIC DNA]</scope>
    <source>
        <strain evidence="5">KS3-K002</strain>
    </source>
</reference>
<evidence type="ECO:0000256" key="3">
    <source>
        <dbReference type="ARBA" id="ARBA00023163"/>
    </source>
</evidence>
<dbReference type="SUPFAM" id="SSF46689">
    <property type="entry name" value="Homeodomain-like"/>
    <property type="match status" value="1"/>
</dbReference>
<proteinExistence type="predicted"/>
<dbReference type="InterPro" id="IPR050204">
    <property type="entry name" value="AraC_XylS_family_regulators"/>
</dbReference>
<feature type="domain" description="HTH araC/xylS-type" evidence="4">
    <location>
        <begin position="172"/>
        <end position="274"/>
    </location>
</feature>
<dbReference type="InterPro" id="IPR018060">
    <property type="entry name" value="HTH_AraC"/>
</dbReference>
<dbReference type="Pfam" id="PF12833">
    <property type="entry name" value="HTH_18"/>
    <property type="match status" value="1"/>
</dbReference>
<keyword evidence="3" id="KW-0804">Transcription</keyword>
<dbReference type="PANTHER" id="PTHR46796:SF15">
    <property type="entry name" value="BLL1074 PROTEIN"/>
    <property type="match status" value="1"/>
</dbReference>
<evidence type="ECO:0000313" key="5">
    <source>
        <dbReference type="EMBL" id="NIR76695.1"/>
    </source>
</evidence>
<gene>
    <name evidence="5" type="ORF">GWO12_16570</name>
</gene>